<dbReference type="Pfam" id="PF18137">
    <property type="entry name" value="WHD_ORC"/>
    <property type="match status" value="1"/>
</dbReference>
<dbReference type="STRING" id="1664694.A0A0N1HAN5"/>
<proteinExistence type="inferred from homology"/>
<gene>
    <name evidence="9" type="ORF">AB675_2649</name>
</gene>
<dbReference type="InterPro" id="IPR045667">
    <property type="entry name" value="ORC3_N"/>
</dbReference>
<feature type="domain" description="Origin recognition complex subunit 3 N-terminal" evidence="7">
    <location>
        <begin position="18"/>
        <end position="340"/>
    </location>
</feature>
<evidence type="ECO:0000256" key="3">
    <source>
        <dbReference type="ARBA" id="ARBA00022705"/>
    </source>
</evidence>
<dbReference type="GeneID" id="28734518"/>
<dbReference type="Pfam" id="PF07034">
    <property type="entry name" value="ORC3_N"/>
    <property type="match status" value="1"/>
</dbReference>
<evidence type="ECO:0000313" key="10">
    <source>
        <dbReference type="Proteomes" id="UP000038010"/>
    </source>
</evidence>
<dbReference type="Proteomes" id="UP000038010">
    <property type="component" value="Unassembled WGS sequence"/>
</dbReference>
<feature type="region of interest" description="Disordered" evidence="6">
    <location>
        <begin position="31"/>
        <end position="58"/>
    </location>
</feature>
<dbReference type="RefSeq" id="XP_018005040.1">
    <property type="nucleotide sequence ID" value="XM_018142638.1"/>
</dbReference>
<evidence type="ECO:0000313" key="9">
    <source>
        <dbReference type="EMBL" id="KPI45077.1"/>
    </source>
</evidence>
<evidence type="ECO:0000259" key="7">
    <source>
        <dbReference type="Pfam" id="PF07034"/>
    </source>
</evidence>
<evidence type="ECO:0000259" key="8">
    <source>
        <dbReference type="Pfam" id="PF18137"/>
    </source>
</evidence>
<evidence type="ECO:0000256" key="1">
    <source>
        <dbReference type="ARBA" id="ARBA00004123"/>
    </source>
</evidence>
<organism evidence="9 10">
    <name type="scientific">Cyphellophora attinorum</name>
    <dbReference type="NCBI Taxonomy" id="1664694"/>
    <lineage>
        <taxon>Eukaryota</taxon>
        <taxon>Fungi</taxon>
        <taxon>Dikarya</taxon>
        <taxon>Ascomycota</taxon>
        <taxon>Pezizomycotina</taxon>
        <taxon>Eurotiomycetes</taxon>
        <taxon>Chaetothyriomycetidae</taxon>
        <taxon>Chaetothyriales</taxon>
        <taxon>Cyphellophoraceae</taxon>
        <taxon>Cyphellophora</taxon>
    </lineage>
</organism>
<sequence>MTTEEDSGGFDAEDPSYRACYVFRPAAAEGNISDNRPRKKRKIDNSDAPTSGEHWPRLCNGEESQALVDVRQASFNNIWTKLEPKLEEIADEVDETSLKRLDEYIERPVIRHDKLHSAIVVGGTDANALRGFLGRRKETRPHTIHCELQATQASNLQIALKSVIKDAIVSHGGQKAYIAHLAKHKRAIPMLFDLELLQIYMEEHGLHNVVLGITNAEMFDLNVLSELISQLESWRDRLSFSIVLSLVTTVSLFESRMSRSVMRLLDTEVFSLASSRDKFFDIFSAAQLARHGEEPEYLQPLFAPSVTRNLFEMAQDQSVSTHAFIQAIKYCFASHYFANSITAALSDVSHIDDAHSLCEGIRNTRSFQEHCTNLLDKGGQSTPVHQLLSSDSELIAYTSARLIEARSAYMEEARLLQVIAVVCHHLDMSRSLSKHYYQVIAEYRKDDLEASTIHELVSTKLPMLSEASMQTLLHSITPLASDLQDVNLRNLGSTQLLPMHLLSTLRTAMKSLKPATSRYLSEALLITRTQLSSNFLARPRSTIFRALAAPIDYLGCECCTSSSSNKGKEGVSILYQLLEEAGREVNVMDLWSTFHDNFLSSTIEQDPVASLSKSTSSRGAKSKPQVVSQTNGTNTPAKLKGRAKNATSDASSNADTDEGQAQERASLAHFYIALATLKYLGLVKSTSDRRLNKGVEVLSKVAWQGL</sequence>
<feature type="compositionally biased region" description="Polar residues" evidence="6">
    <location>
        <begin position="611"/>
        <end position="636"/>
    </location>
</feature>
<dbReference type="GO" id="GO:0003688">
    <property type="term" value="F:DNA replication origin binding"/>
    <property type="evidence" value="ECO:0007669"/>
    <property type="project" value="TreeGrafter"/>
</dbReference>
<keyword evidence="4" id="KW-0238">DNA-binding</keyword>
<name>A0A0N1HAN5_9EURO</name>
<accession>A0A0N1HAN5</accession>
<dbReference type="EMBL" id="LFJN01000002">
    <property type="protein sequence ID" value="KPI45077.1"/>
    <property type="molecule type" value="Genomic_DNA"/>
</dbReference>
<feature type="compositionally biased region" description="Polar residues" evidence="6">
    <location>
        <begin position="645"/>
        <end position="654"/>
    </location>
</feature>
<evidence type="ECO:0000256" key="2">
    <source>
        <dbReference type="ARBA" id="ARBA00010977"/>
    </source>
</evidence>
<keyword evidence="5" id="KW-0539">Nucleus</keyword>
<dbReference type="GO" id="GO:0005656">
    <property type="term" value="C:nuclear pre-replicative complex"/>
    <property type="evidence" value="ECO:0007669"/>
    <property type="project" value="TreeGrafter"/>
</dbReference>
<evidence type="ECO:0000256" key="5">
    <source>
        <dbReference type="ARBA" id="ARBA00023242"/>
    </source>
</evidence>
<dbReference type="GO" id="GO:0005664">
    <property type="term" value="C:nuclear origin of replication recognition complex"/>
    <property type="evidence" value="ECO:0007669"/>
    <property type="project" value="InterPro"/>
</dbReference>
<dbReference type="GO" id="GO:0006270">
    <property type="term" value="P:DNA replication initiation"/>
    <property type="evidence" value="ECO:0007669"/>
    <property type="project" value="TreeGrafter"/>
</dbReference>
<dbReference type="OrthoDB" id="10265211at2759"/>
<dbReference type="PANTHER" id="PTHR12748">
    <property type="entry name" value="ORIGIN RECOGNITION COMPLEX SUBUNIT 3"/>
    <property type="match status" value="1"/>
</dbReference>
<reference evidence="9 10" key="1">
    <citation type="submission" date="2015-06" db="EMBL/GenBank/DDBJ databases">
        <title>Draft genome of the ant-associated black yeast Phialophora attae CBS 131958.</title>
        <authorList>
            <person name="Moreno L.F."/>
            <person name="Stielow B.J."/>
            <person name="de Hoog S."/>
            <person name="Vicente V.A."/>
            <person name="Weiss V.A."/>
            <person name="de Vries M."/>
            <person name="Cruz L.M."/>
            <person name="Souza E.M."/>
        </authorList>
    </citation>
    <scope>NUCLEOTIDE SEQUENCE [LARGE SCALE GENOMIC DNA]</scope>
    <source>
        <strain evidence="9 10">CBS 131958</strain>
    </source>
</reference>
<dbReference type="AlphaFoldDB" id="A0A0N1HAN5"/>
<evidence type="ECO:0000256" key="4">
    <source>
        <dbReference type="ARBA" id="ARBA00023125"/>
    </source>
</evidence>
<comment type="similarity">
    <text evidence="2">Belongs to the ORC3 family.</text>
</comment>
<feature type="region of interest" description="Disordered" evidence="6">
    <location>
        <begin position="610"/>
        <end position="659"/>
    </location>
</feature>
<feature type="domain" description="Origin recognition complex subunit 3 winged helix C-terminal" evidence="8">
    <location>
        <begin position="540"/>
        <end position="703"/>
    </location>
</feature>
<dbReference type="VEuPathDB" id="FungiDB:AB675_2649"/>
<comment type="caution">
    <text evidence="9">The sequence shown here is derived from an EMBL/GenBank/DDBJ whole genome shotgun (WGS) entry which is preliminary data.</text>
</comment>
<dbReference type="InterPro" id="IPR020795">
    <property type="entry name" value="ORC3"/>
</dbReference>
<dbReference type="CDD" id="cd20704">
    <property type="entry name" value="Orc3"/>
    <property type="match status" value="1"/>
</dbReference>
<comment type="subcellular location">
    <subcellularLocation>
        <location evidence="1">Nucleus</location>
    </subcellularLocation>
</comment>
<keyword evidence="3" id="KW-0235">DNA replication</keyword>
<evidence type="ECO:0000256" key="6">
    <source>
        <dbReference type="SAM" id="MobiDB-lite"/>
    </source>
</evidence>
<dbReference type="GO" id="GO:0031261">
    <property type="term" value="C:DNA replication preinitiation complex"/>
    <property type="evidence" value="ECO:0007669"/>
    <property type="project" value="TreeGrafter"/>
</dbReference>
<dbReference type="InterPro" id="IPR040855">
    <property type="entry name" value="ORC_WH_C"/>
</dbReference>
<dbReference type="PANTHER" id="PTHR12748:SF0">
    <property type="entry name" value="ORIGIN RECOGNITION COMPLEX SUBUNIT 3"/>
    <property type="match status" value="1"/>
</dbReference>
<keyword evidence="10" id="KW-1185">Reference proteome</keyword>
<protein>
    <submittedName>
        <fullName evidence="9">Uncharacterized protein</fullName>
    </submittedName>
</protein>